<dbReference type="InterPro" id="IPR014001">
    <property type="entry name" value="Helicase_ATP-bd"/>
</dbReference>
<keyword evidence="1" id="KW-0547">Nucleotide-binding</keyword>
<dbReference type="SMART" id="SM00490">
    <property type="entry name" value="HELICc"/>
    <property type="match status" value="1"/>
</dbReference>
<dbReference type="Gene3D" id="3.40.50.300">
    <property type="entry name" value="P-loop containing nucleotide triphosphate hydrolases"/>
    <property type="match status" value="2"/>
</dbReference>
<dbReference type="Pfam" id="PF00270">
    <property type="entry name" value="DEAD"/>
    <property type="match status" value="1"/>
</dbReference>
<feature type="compositionally biased region" description="Basic residues" evidence="3">
    <location>
        <begin position="831"/>
        <end position="840"/>
    </location>
</feature>
<keyword evidence="2" id="KW-0067">ATP-binding</keyword>
<dbReference type="InterPro" id="IPR011545">
    <property type="entry name" value="DEAD/DEAH_box_helicase_dom"/>
</dbReference>
<evidence type="ECO:0000256" key="2">
    <source>
        <dbReference type="ARBA" id="ARBA00022840"/>
    </source>
</evidence>
<evidence type="ECO:0000259" key="4">
    <source>
        <dbReference type="PROSITE" id="PS51192"/>
    </source>
</evidence>
<dbReference type="PROSITE" id="PS51192">
    <property type="entry name" value="HELICASE_ATP_BIND_1"/>
    <property type="match status" value="1"/>
</dbReference>
<evidence type="ECO:0000313" key="6">
    <source>
        <dbReference type="EMBL" id="WRP15856.1"/>
    </source>
</evidence>
<dbReference type="Pfam" id="PF09369">
    <property type="entry name" value="MZB"/>
    <property type="match status" value="1"/>
</dbReference>
<dbReference type="SMART" id="SM00487">
    <property type="entry name" value="DEXDc"/>
    <property type="match status" value="1"/>
</dbReference>
<dbReference type="GO" id="GO:0004386">
    <property type="term" value="F:helicase activity"/>
    <property type="evidence" value="ECO:0007669"/>
    <property type="project" value="UniProtKB-KW"/>
</dbReference>
<protein>
    <submittedName>
        <fullName evidence="6">DEAD/DEAH box helicase</fullName>
    </submittedName>
</protein>
<organism evidence="6 7">
    <name type="scientific">Geochorda subterranea</name>
    <dbReference type="NCBI Taxonomy" id="3109564"/>
    <lineage>
        <taxon>Bacteria</taxon>
        <taxon>Bacillati</taxon>
        <taxon>Bacillota</taxon>
        <taxon>Limnochordia</taxon>
        <taxon>Limnochordales</taxon>
        <taxon>Geochordaceae</taxon>
        <taxon>Geochorda</taxon>
    </lineage>
</organism>
<proteinExistence type="predicted"/>
<dbReference type="InterPro" id="IPR001650">
    <property type="entry name" value="Helicase_C-like"/>
</dbReference>
<dbReference type="CDD" id="cd17923">
    <property type="entry name" value="DEXHc_Hrq1-like"/>
    <property type="match status" value="1"/>
</dbReference>
<dbReference type="PANTHER" id="PTHR47957:SF3">
    <property type="entry name" value="ATP-DEPENDENT HELICASE HRQ1"/>
    <property type="match status" value="1"/>
</dbReference>
<dbReference type="InterPro" id="IPR018973">
    <property type="entry name" value="MZB"/>
</dbReference>
<dbReference type="SUPFAM" id="SSF52540">
    <property type="entry name" value="P-loop containing nucleoside triphosphate hydrolases"/>
    <property type="match status" value="1"/>
</dbReference>
<feature type="compositionally biased region" description="Low complexity" evidence="3">
    <location>
        <begin position="841"/>
        <end position="858"/>
    </location>
</feature>
<name>A0ABZ1BTJ7_9FIRM</name>
<dbReference type="RefSeq" id="WP_324670264.1">
    <property type="nucleotide sequence ID" value="NZ_CP141614.1"/>
</dbReference>
<accession>A0ABZ1BTJ7</accession>
<dbReference type="PROSITE" id="PS51194">
    <property type="entry name" value="HELICASE_CTER"/>
    <property type="match status" value="1"/>
</dbReference>
<feature type="region of interest" description="Disordered" evidence="3">
    <location>
        <begin position="780"/>
        <end position="877"/>
    </location>
</feature>
<keyword evidence="6" id="KW-0347">Helicase</keyword>
<gene>
    <name evidence="6" type="ORF">VLY81_06805</name>
</gene>
<keyword evidence="6" id="KW-0378">Hydrolase</keyword>
<reference evidence="7" key="1">
    <citation type="submission" date="2023-12" db="EMBL/GenBank/DDBJ databases">
        <title>Novel isolates from deep terrestrial aquifers shed light on the physiology and ecology of the class Limnochordia.</title>
        <authorList>
            <person name="Karnachuk O.V."/>
            <person name="Lukina A.P."/>
            <person name="Avakyan M.R."/>
            <person name="Kadnikov V."/>
            <person name="Begmatov S."/>
            <person name="Beletsky A.V."/>
            <person name="Mardanov A.V."/>
            <person name="Ravin N.V."/>
        </authorList>
    </citation>
    <scope>NUCLEOTIDE SEQUENCE [LARGE SCALE GENOMIC DNA]</scope>
    <source>
        <strain evidence="7">LN</strain>
    </source>
</reference>
<feature type="domain" description="Helicase ATP-binding" evidence="4">
    <location>
        <begin position="64"/>
        <end position="249"/>
    </location>
</feature>
<sequence>METRAFVERLTQDPEYRTRVQALRWFPARPARFAELSPPPPPPLAQALARRGIQRLYTHQAAAVAHARAGRHVAVVTGTASGKSLAYHIPALEALLADPSATVLYLFPTKALAQDQLRFVLELTRGEDGREDPWRLMPGTYDGDTPPDRRRRLRQSSRLLITNPDMLHAGLLGHHVAWGRFWRGLRYVVVDEMHVYRGLFGSHVANVLRRLRRIARQWGREPTFILASATIRNPQEMAEALAGGPVEVVEDDGAPRPERCLLLWNPPRVGHPPARRSANLEAAELMAELVAEGVPTIAFGRARVVAELLYRYTRERLERIAPSRANRIAPYRGGYLPEERRAIERRLFEGELLGVCSTNALELGIDVGQLGAALLVGYPGSVASMWQQAGRAGRKEGPGLAVLLAHDAPVDQYLMHHPDYLFAQSPEPGLLNPDNPQVVLGHLRAAVYELPLKPAELEAFGRWAEALMRLLLDAGEVWWDGTYWRWKGRFYPAGQFGLRTASDATYTIMEMESGRVIGSLDEASAFFQLHPEAVYLHGGETYLVHRLDLEGRVAWVRKEPLDYFTQAVAEQRVRMVEDPAAPVLERAVGPGSVRFGDAVVTQMVYMFKKIRFESRDSLGWGRVELPPTEIYTHALALAPTPEALAAVAATGRNPLEGMWGAANAVLGVLPLFAGCDGSDVGAVVDSGPHAAPAIFVYDRHPGGAGFARRAFDELESVLEAARELVARCPCESGCPSCVGAPVPPSSQVDPEQATRGRVPDKAAALHLLMLLTGAAPLPEAVSGAARGGPRRVPADGRCRRAEVEPRPDGSPPRCPIGTRRRPGRRDPSSLRRSRARRCRGIWRCGCGPSCSGWPSGRPTPRQRSETGRRGPGASRST</sequence>
<evidence type="ECO:0000259" key="5">
    <source>
        <dbReference type="PROSITE" id="PS51194"/>
    </source>
</evidence>
<keyword evidence="7" id="KW-1185">Reference proteome</keyword>
<evidence type="ECO:0000256" key="1">
    <source>
        <dbReference type="ARBA" id="ARBA00022741"/>
    </source>
</evidence>
<dbReference type="EMBL" id="CP141614">
    <property type="protein sequence ID" value="WRP15856.1"/>
    <property type="molecule type" value="Genomic_DNA"/>
</dbReference>
<feature type="compositionally biased region" description="Basic and acidic residues" evidence="3">
    <location>
        <begin position="792"/>
        <end position="807"/>
    </location>
</feature>
<evidence type="ECO:0000313" key="7">
    <source>
        <dbReference type="Proteomes" id="UP001333102"/>
    </source>
</evidence>
<feature type="domain" description="Helicase C-terminal" evidence="5">
    <location>
        <begin position="281"/>
        <end position="434"/>
    </location>
</feature>
<dbReference type="CDD" id="cd18797">
    <property type="entry name" value="SF2_C_Hrq"/>
    <property type="match status" value="1"/>
</dbReference>
<dbReference type="Proteomes" id="UP001333102">
    <property type="component" value="Chromosome"/>
</dbReference>
<dbReference type="PANTHER" id="PTHR47957">
    <property type="entry name" value="ATP-DEPENDENT HELICASE HRQ1"/>
    <property type="match status" value="1"/>
</dbReference>
<dbReference type="Pfam" id="PF00271">
    <property type="entry name" value="Helicase_C"/>
    <property type="match status" value="1"/>
</dbReference>
<dbReference type="InterPro" id="IPR027417">
    <property type="entry name" value="P-loop_NTPase"/>
</dbReference>
<evidence type="ECO:0000256" key="3">
    <source>
        <dbReference type="SAM" id="MobiDB-lite"/>
    </source>
</evidence>